<dbReference type="RefSeq" id="WP_150571056.1">
    <property type="nucleotide sequence ID" value="NZ_CABVHC010000083.1"/>
</dbReference>
<dbReference type="Proteomes" id="UP000399692">
    <property type="component" value="Unassembled WGS sequence"/>
</dbReference>
<accession>A0A5E6V4U1</accession>
<protein>
    <submittedName>
        <fullName evidence="1">Uncharacterized protein</fullName>
    </submittedName>
</protein>
<evidence type="ECO:0000313" key="1">
    <source>
        <dbReference type="EMBL" id="VVN13072.1"/>
    </source>
</evidence>
<dbReference type="OrthoDB" id="8758353at2"/>
<evidence type="ECO:0000313" key="2">
    <source>
        <dbReference type="Proteomes" id="UP000399692"/>
    </source>
</evidence>
<dbReference type="EMBL" id="CABVHF010000016">
    <property type="protein sequence ID" value="VVN13072.1"/>
    <property type="molecule type" value="Genomic_DNA"/>
</dbReference>
<name>A0A5E6V4U1_PSEFL</name>
<dbReference type="AlphaFoldDB" id="A0A5E6V4U1"/>
<dbReference type="InterPro" id="IPR045964">
    <property type="entry name" value="DUF6384"/>
</dbReference>
<proteinExistence type="predicted"/>
<gene>
    <name evidence="1" type="ORF">PS631_03970</name>
</gene>
<organism evidence="1 2">
    <name type="scientific">Pseudomonas fluorescens</name>
    <dbReference type="NCBI Taxonomy" id="294"/>
    <lineage>
        <taxon>Bacteria</taxon>
        <taxon>Pseudomonadati</taxon>
        <taxon>Pseudomonadota</taxon>
        <taxon>Gammaproteobacteria</taxon>
        <taxon>Pseudomonadales</taxon>
        <taxon>Pseudomonadaceae</taxon>
        <taxon>Pseudomonas</taxon>
    </lineage>
</organism>
<reference evidence="1 2" key="1">
    <citation type="submission" date="2019-09" db="EMBL/GenBank/DDBJ databases">
        <authorList>
            <person name="Chandra G."/>
            <person name="Truman W A."/>
        </authorList>
    </citation>
    <scope>NUCLEOTIDE SEQUENCE [LARGE SCALE GENOMIC DNA]</scope>
    <source>
        <strain evidence="1">PS631</strain>
    </source>
</reference>
<sequence>MSVSLSDQMAAMAIVDQLRHREMEIQEHLDLPQRRTDVAERIRTYYKNNGIRFNDAQIEQGVHQFFSSRLMFEAPPLSRKQRLLVRLIMARRLLLTWAFTLLLFGLLILGGNALMERRENLSALNVSASQDYQQRLLTRLNATALPASDRQRIFRWSEKASENIAAGRLKAANSNLDSLKYYLDYAAQPLTIQIVDRPGVKSGVERCYEAAGCSSNSTRGKAWYLVVEPLDVAGKPALMEVTSIETGETRWSKLFAVRVGYDSYLKVREDKLDDGHISDLMMGIKPVNSLVPYFPKGTIPLQMILEW</sequence>
<dbReference type="Pfam" id="PF19911">
    <property type="entry name" value="DUF6384"/>
    <property type="match status" value="1"/>
</dbReference>